<protein>
    <submittedName>
        <fullName evidence="2">Uncharacterized protein</fullName>
    </submittedName>
</protein>
<feature type="region of interest" description="Disordered" evidence="1">
    <location>
        <begin position="476"/>
        <end position="504"/>
    </location>
</feature>
<name>A0A9P0BSR5_CHRIL</name>
<dbReference type="Proteomes" id="UP001154114">
    <property type="component" value="Chromosome 17"/>
</dbReference>
<dbReference type="OrthoDB" id="7431433at2759"/>
<feature type="region of interest" description="Disordered" evidence="1">
    <location>
        <begin position="73"/>
        <end position="176"/>
    </location>
</feature>
<feature type="compositionally biased region" description="Basic and acidic residues" evidence="1">
    <location>
        <begin position="80"/>
        <end position="102"/>
    </location>
</feature>
<feature type="region of interest" description="Disordered" evidence="1">
    <location>
        <begin position="187"/>
        <end position="206"/>
    </location>
</feature>
<feature type="compositionally biased region" description="Polar residues" evidence="1">
    <location>
        <begin position="418"/>
        <end position="428"/>
    </location>
</feature>
<feature type="compositionally biased region" description="Basic and acidic residues" evidence="1">
    <location>
        <begin position="400"/>
        <end position="417"/>
    </location>
</feature>
<feature type="compositionally biased region" description="Polar residues" evidence="1">
    <location>
        <begin position="452"/>
        <end position="463"/>
    </location>
</feature>
<feature type="compositionally biased region" description="Basic and acidic residues" evidence="1">
    <location>
        <begin position="441"/>
        <end position="451"/>
    </location>
</feature>
<feature type="compositionally biased region" description="Basic and acidic residues" evidence="1">
    <location>
        <begin position="486"/>
        <end position="498"/>
    </location>
</feature>
<accession>A0A9P0BSR5</accession>
<organism evidence="2 3">
    <name type="scientific">Chrysodeixis includens</name>
    <name type="common">Soybean looper</name>
    <name type="synonym">Pseudoplusia includens</name>
    <dbReference type="NCBI Taxonomy" id="689277"/>
    <lineage>
        <taxon>Eukaryota</taxon>
        <taxon>Metazoa</taxon>
        <taxon>Ecdysozoa</taxon>
        <taxon>Arthropoda</taxon>
        <taxon>Hexapoda</taxon>
        <taxon>Insecta</taxon>
        <taxon>Pterygota</taxon>
        <taxon>Neoptera</taxon>
        <taxon>Endopterygota</taxon>
        <taxon>Lepidoptera</taxon>
        <taxon>Glossata</taxon>
        <taxon>Ditrysia</taxon>
        <taxon>Noctuoidea</taxon>
        <taxon>Noctuidae</taxon>
        <taxon>Plusiinae</taxon>
        <taxon>Chrysodeixis</taxon>
    </lineage>
</organism>
<proteinExistence type="predicted"/>
<evidence type="ECO:0000313" key="2">
    <source>
        <dbReference type="EMBL" id="CAH0589045.1"/>
    </source>
</evidence>
<gene>
    <name evidence="2" type="ORF">CINC_LOCUS4256</name>
</gene>
<feature type="compositionally biased region" description="Polar residues" evidence="1">
    <location>
        <begin position="112"/>
        <end position="126"/>
    </location>
</feature>
<reference evidence="2" key="1">
    <citation type="submission" date="2021-12" db="EMBL/GenBank/DDBJ databases">
        <authorList>
            <person name="King R."/>
        </authorList>
    </citation>
    <scope>NUCLEOTIDE SEQUENCE</scope>
</reference>
<evidence type="ECO:0000256" key="1">
    <source>
        <dbReference type="SAM" id="MobiDB-lite"/>
    </source>
</evidence>
<feature type="compositionally biased region" description="Polar residues" evidence="1">
    <location>
        <begin position="236"/>
        <end position="250"/>
    </location>
</feature>
<evidence type="ECO:0000313" key="3">
    <source>
        <dbReference type="Proteomes" id="UP001154114"/>
    </source>
</evidence>
<sequence>MCSVFIRWVWETLISFIIFYVHINLISSRHLLGYQENVNPFDYHYVVQDAKNNVGDQAFAPDTLSQTIQGNFYEQTPQKLEAKPCTRRSNSESDNQNRRQDHWSLPPAPNNVKLSESSLNQEINDNQNRRQDHWSLPPAPNNVKLSESSLNQEINDNQNRRQDHWSLPPAPNNVKLSESSLNQEINDNQNRRQDHWSLPPAPNNVKLSESSLKQEINDNQNRRQEHWSLPPAPNNVKLSESSLNQEINDNQNRRQDHWSLPPAPNNVKLSESSLKQGVRRNDPNPKSADNNQELDANAINFPTSRSAITINKTPLEFEGDHDLKPSYLRDSLSDARLPGFEASFAPSGVFDMDLPNDFFTVPSPPIKVNPSEDVNYKPFSDLQSKLLHTESENDAQIRSAKPDLRRLDSKNIPKPETTKCSNVNNTRRSYSSYNDDSSYGESDKYNSDKESQNYNDQYDQSRNGNEKALNSVLYQDKNLNPNNEDEDRKSLIDSDKPKSTGYQSVTRLGRPQFNEARRNEIIEPTRGSSNIGQSQLLLMQTERICYACSTANNPTCWAPDRRTTVKYCKKGNNACITKTFGSGSSFTLIRDCGRSCDDSDMGGLMPKYKSCSMCHSELCNGAYSVNGQSILFTLVLTAFIKYLN</sequence>
<feature type="compositionally biased region" description="Low complexity" evidence="1">
    <location>
        <begin position="429"/>
        <end position="440"/>
    </location>
</feature>
<keyword evidence="3" id="KW-1185">Reference proteome</keyword>
<feature type="region of interest" description="Disordered" evidence="1">
    <location>
        <begin position="388"/>
        <end position="463"/>
    </location>
</feature>
<dbReference type="EMBL" id="LR824020">
    <property type="protein sequence ID" value="CAH0589045.1"/>
    <property type="molecule type" value="Genomic_DNA"/>
</dbReference>
<dbReference type="AlphaFoldDB" id="A0A9P0BSR5"/>
<feature type="region of interest" description="Disordered" evidence="1">
    <location>
        <begin position="211"/>
        <end position="294"/>
    </location>
</feature>
<feature type="compositionally biased region" description="Polar residues" evidence="1">
    <location>
        <begin position="143"/>
        <end position="157"/>
    </location>
</feature>